<reference evidence="1" key="1">
    <citation type="submission" date="2020-03" db="EMBL/GenBank/DDBJ databases">
        <title>The deep terrestrial virosphere.</title>
        <authorList>
            <person name="Holmfeldt K."/>
            <person name="Nilsson E."/>
            <person name="Simone D."/>
            <person name="Lopez-Fernandez M."/>
            <person name="Wu X."/>
            <person name="de Brujin I."/>
            <person name="Lundin D."/>
            <person name="Andersson A."/>
            <person name="Bertilsson S."/>
            <person name="Dopson M."/>
        </authorList>
    </citation>
    <scope>NUCLEOTIDE SEQUENCE</scope>
    <source>
        <strain evidence="1">TM448B03818</strain>
    </source>
</reference>
<sequence>MLRAKFKCTEVTTTEDGKIISMTPVTGGSKENEKFFSCTPFGSLEMGIMNPAINDEFVPGEEYFLDFSRE</sequence>
<name>A0A6M3XY68_9ZZZZ</name>
<dbReference type="EMBL" id="MT145043">
    <property type="protein sequence ID" value="QJI02921.1"/>
    <property type="molecule type" value="Genomic_DNA"/>
</dbReference>
<gene>
    <name evidence="1" type="ORF">TM448B03818_0001</name>
</gene>
<organism evidence="1">
    <name type="scientific">viral metagenome</name>
    <dbReference type="NCBI Taxonomy" id="1070528"/>
    <lineage>
        <taxon>unclassified sequences</taxon>
        <taxon>metagenomes</taxon>
        <taxon>organismal metagenomes</taxon>
    </lineage>
</organism>
<proteinExistence type="predicted"/>
<protein>
    <submittedName>
        <fullName evidence="1">Uncharacterized protein</fullName>
    </submittedName>
</protein>
<dbReference type="AlphaFoldDB" id="A0A6M3XY68"/>
<accession>A0A6M3XY68</accession>
<evidence type="ECO:0000313" key="1">
    <source>
        <dbReference type="EMBL" id="QJI02921.1"/>
    </source>
</evidence>